<dbReference type="InterPro" id="IPR027396">
    <property type="entry name" value="DsrEFH-like"/>
</dbReference>
<keyword evidence="2" id="KW-0808">Transferase</keyword>
<proteinExistence type="predicted"/>
<gene>
    <name evidence="2" type="primary">yedF</name>
    <name evidence="2" type="ORF">GKC30_11585</name>
</gene>
<accession>A0A7K1KQA5</accession>
<dbReference type="Proteomes" id="UP000461162">
    <property type="component" value="Unassembled WGS sequence"/>
</dbReference>
<dbReference type="Pfam" id="PF01206">
    <property type="entry name" value="TusA"/>
    <property type="match status" value="1"/>
</dbReference>
<protein>
    <submittedName>
        <fullName evidence="2">Sulfurtransferase-like selenium metabolism protein YedF</fullName>
    </submittedName>
</protein>
<dbReference type="SUPFAM" id="SSF64307">
    <property type="entry name" value="SirA-like"/>
    <property type="match status" value="1"/>
</dbReference>
<dbReference type="Gene3D" id="3.30.110.40">
    <property type="entry name" value="TusA-like domain"/>
    <property type="match status" value="1"/>
</dbReference>
<name>A0A7K1KQA5_9BACT</name>
<dbReference type="EMBL" id="WODC01000007">
    <property type="protein sequence ID" value="MUM78278.1"/>
    <property type="molecule type" value="Genomic_DNA"/>
</dbReference>
<dbReference type="RefSeq" id="WP_155934892.1">
    <property type="nucleotide sequence ID" value="NZ_WODC01000007.1"/>
</dbReference>
<dbReference type="AlphaFoldDB" id="A0A7K1KQA5"/>
<reference evidence="2 3" key="1">
    <citation type="submission" date="2019-11" db="EMBL/GenBank/DDBJ databases">
        <title>Pseudodesulfovibrio alkaliphilus, sp. nov., an alkaliphilic sulfate-reducing bacteria from mud volcano of Taman peninsula, Russia.</title>
        <authorList>
            <person name="Frolova A."/>
            <person name="Merkel A.Y."/>
            <person name="Slobodkin A.I."/>
        </authorList>
    </citation>
    <scope>NUCLEOTIDE SEQUENCE [LARGE SCALE GENOMIC DNA]</scope>
    <source>
        <strain evidence="2 3">F-1</strain>
    </source>
</reference>
<dbReference type="InterPro" id="IPR019870">
    <property type="entry name" value="Se_metab_YedF"/>
</dbReference>
<dbReference type="InterPro" id="IPR001455">
    <property type="entry name" value="TusA-like"/>
</dbReference>
<organism evidence="2 3">
    <name type="scientific">Pseudodesulfovibrio alkaliphilus</name>
    <dbReference type="NCBI Taxonomy" id="2661613"/>
    <lineage>
        <taxon>Bacteria</taxon>
        <taxon>Pseudomonadati</taxon>
        <taxon>Thermodesulfobacteriota</taxon>
        <taxon>Desulfovibrionia</taxon>
        <taxon>Desulfovibrionales</taxon>
        <taxon>Desulfovibrionaceae</taxon>
    </lineage>
</organism>
<sequence>MSETTLECLGLPCPQPVLRCKEAVESRNPRRITVAVDNDAARENVSRFLTTRGYSVETSMSGDTRIVTGTRGEAGPMPGLSNDPAPNDTHSAVVTGQRILVFIGADTIGSGDAELGGRLMVNFLSTLKEMGSELWRIILVNGGVRLSVPGSPCLEQLQSLETAGVSVLVCGTCLEHFGLTPHRRVGQTTNMLDVVTSFQLATKTVHV</sequence>
<feature type="domain" description="UPF0033" evidence="1">
    <location>
        <begin position="5"/>
        <end position="59"/>
    </location>
</feature>
<dbReference type="CDD" id="cd03421">
    <property type="entry name" value="SirA_like_N"/>
    <property type="match status" value="1"/>
</dbReference>
<dbReference type="SUPFAM" id="SSF75169">
    <property type="entry name" value="DsrEFH-like"/>
    <property type="match status" value="1"/>
</dbReference>
<dbReference type="NCBIfam" id="TIGR03527">
    <property type="entry name" value="selenium_YedF"/>
    <property type="match status" value="1"/>
</dbReference>
<evidence type="ECO:0000313" key="3">
    <source>
        <dbReference type="Proteomes" id="UP000461162"/>
    </source>
</evidence>
<dbReference type="InterPro" id="IPR036868">
    <property type="entry name" value="TusA-like_sf"/>
</dbReference>
<keyword evidence="3" id="KW-1185">Reference proteome</keyword>
<evidence type="ECO:0000313" key="2">
    <source>
        <dbReference type="EMBL" id="MUM78278.1"/>
    </source>
</evidence>
<comment type="caution">
    <text evidence="2">The sequence shown here is derived from an EMBL/GenBank/DDBJ whole genome shotgun (WGS) entry which is preliminary data.</text>
</comment>
<evidence type="ECO:0000259" key="1">
    <source>
        <dbReference type="Pfam" id="PF01206"/>
    </source>
</evidence>
<dbReference type="GO" id="GO:0016740">
    <property type="term" value="F:transferase activity"/>
    <property type="evidence" value="ECO:0007669"/>
    <property type="project" value="UniProtKB-KW"/>
</dbReference>